<feature type="compositionally biased region" description="Low complexity" evidence="1">
    <location>
        <begin position="34"/>
        <end position="52"/>
    </location>
</feature>
<dbReference type="AlphaFoldDB" id="A0A067SKQ0"/>
<gene>
    <name evidence="2" type="ORF">GALMADRAFT_786465</name>
</gene>
<reference evidence="3" key="1">
    <citation type="journal article" date="2014" name="Proc. Natl. Acad. Sci. U.S.A.">
        <title>Extensive sampling of basidiomycete genomes demonstrates inadequacy of the white-rot/brown-rot paradigm for wood decay fungi.</title>
        <authorList>
            <person name="Riley R."/>
            <person name="Salamov A.A."/>
            <person name="Brown D.W."/>
            <person name="Nagy L.G."/>
            <person name="Floudas D."/>
            <person name="Held B.W."/>
            <person name="Levasseur A."/>
            <person name="Lombard V."/>
            <person name="Morin E."/>
            <person name="Otillar R."/>
            <person name="Lindquist E.A."/>
            <person name="Sun H."/>
            <person name="LaButti K.M."/>
            <person name="Schmutz J."/>
            <person name="Jabbour D."/>
            <person name="Luo H."/>
            <person name="Baker S.E."/>
            <person name="Pisabarro A.G."/>
            <person name="Walton J.D."/>
            <person name="Blanchette R.A."/>
            <person name="Henrissat B."/>
            <person name="Martin F."/>
            <person name="Cullen D."/>
            <person name="Hibbett D.S."/>
            <person name="Grigoriev I.V."/>
        </authorList>
    </citation>
    <scope>NUCLEOTIDE SEQUENCE [LARGE SCALE GENOMIC DNA]</scope>
    <source>
        <strain evidence="3">CBS 339.88</strain>
    </source>
</reference>
<organism evidence="2 3">
    <name type="scientific">Galerina marginata (strain CBS 339.88)</name>
    <dbReference type="NCBI Taxonomy" id="685588"/>
    <lineage>
        <taxon>Eukaryota</taxon>
        <taxon>Fungi</taxon>
        <taxon>Dikarya</taxon>
        <taxon>Basidiomycota</taxon>
        <taxon>Agaricomycotina</taxon>
        <taxon>Agaricomycetes</taxon>
        <taxon>Agaricomycetidae</taxon>
        <taxon>Agaricales</taxon>
        <taxon>Agaricineae</taxon>
        <taxon>Strophariaceae</taxon>
        <taxon>Galerina</taxon>
    </lineage>
</organism>
<name>A0A067SKQ0_GALM3</name>
<evidence type="ECO:0000313" key="2">
    <source>
        <dbReference type="EMBL" id="KDR71441.1"/>
    </source>
</evidence>
<dbReference type="Proteomes" id="UP000027222">
    <property type="component" value="Unassembled WGS sequence"/>
</dbReference>
<protein>
    <submittedName>
        <fullName evidence="2">Uncharacterized protein</fullName>
    </submittedName>
</protein>
<proteinExistence type="predicted"/>
<feature type="region of interest" description="Disordered" evidence="1">
    <location>
        <begin position="13"/>
        <end position="52"/>
    </location>
</feature>
<evidence type="ECO:0000256" key="1">
    <source>
        <dbReference type="SAM" id="MobiDB-lite"/>
    </source>
</evidence>
<dbReference type="HOGENOM" id="CLU_3087379_0_0_1"/>
<evidence type="ECO:0000313" key="3">
    <source>
        <dbReference type="Proteomes" id="UP000027222"/>
    </source>
</evidence>
<dbReference type="EMBL" id="KL142392">
    <property type="protein sequence ID" value="KDR71441.1"/>
    <property type="molecule type" value="Genomic_DNA"/>
</dbReference>
<keyword evidence="3" id="KW-1185">Reference proteome</keyword>
<accession>A0A067SKQ0</accession>
<sequence>MAWIRHPRMKLPGLGSSCIMDEDSGVEMPPPLPASTLTSPTTVSSTSESPSL</sequence>